<dbReference type="Pfam" id="PF00353">
    <property type="entry name" value="HemolysinCabind"/>
    <property type="match status" value="2"/>
</dbReference>
<evidence type="ECO:0000256" key="1">
    <source>
        <dbReference type="ARBA" id="ARBA00004613"/>
    </source>
</evidence>
<dbReference type="EMBL" id="JAATJS010000005">
    <property type="protein sequence ID" value="NIX77848.1"/>
    <property type="molecule type" value="Genomic_DNA"/>
</dbReference>
<dbReference type="RefSeq" id="WP_167673765.1">
    <property type="nucleotide sequence ID" value="NZ_JAATJS010000005.1"/>
</dbReference>
<dbReference type="SUPFAM" id="SSF51120">
    <property type="entry name" value="beta-Roll"/>
    <property type="match status" value="2"/>
</dbReference>
<evidence type="ECO:0000313" key="4">
    <source>
        <dbReference type="Proteomes" id="UP000707352"/>
    </source>
</evidence>
<dbReference type="PANTHER" id="PTHR38340">
    <property type="entry name" value="S-LAYER PROTEIN"/>
    <property type="match status" value="1"/>
</dbReference>
<organism evidence="3 4">
    <name type="scientific">Microvirga terricola</name>
    <dbReference type="NCBI Taxonomy" id="2719797"/>
    <lineage>
        <taxon>Bacteria</taxon>
        <taxon>Pseudomonadati</taxon>
        <taxon>Pseudomonadota</taxon>
        <taxon>Alphaproteobacteria</taxon>
        <taxon>Hyphomicrobiales</taxon>
        <taxon>Methylobacteriaceae</taxon>
        <taxon>Microvirga</taxon>
    </lineage>
</organism>
<sequence length="595" mass="61630">MTIALDSTLTTLANGSYLSVWTSSSNAVAGQIASARTTSKGVAFSIATDSDATRSHLSATELSDGRFVVVWEETSASGKHTIQARLFGANGTPSSDIFEIGASAANRASPSVIADHAGGFSVVGNDGTKVTRINVDAAGEQSASKVLMNTGFNPSVAILSDGNVITVAATPSQTPPGYEITGVIQQPDGEVLMSVFIFRNEPVPAHPSVSALSGGKFLISWVGEQGGKNLALLQAVNSDGTKLGMASYFEPPAGQQFSTPIVQGLPDGGYVFAMALEGGGHSIVYAGSSKSPLHDPAADLVDKGSTADQLDPSIAMLRDGRHVVTWLEASGSSYVAKSKVFDSREDAVNVTGTQGNDEYVGTTYNDTLTGAGGNDYLEGKGGNDKIDGGAGADTMVGGHDWWSSNSTTYYVDNALDRCIETSDGGIDKVVTSINHTLGSYLENLTATGSDALVLTGNSLANTIAGNSGNNRINGGLGKDTLKGGAGKDVFAFDTKLGKTNIDTIADFSVRDDSIYLDNKYMPKLGKSGSLSKPAKLNAKMFWTGAAAHDADDRIIYNKKTGALFYDADGSGKGAAIQIATLSKGLKLKADDFFVI</sequence>
<dbReference type="PROSITE" id="PS00330">
    <property type="entry name" value="HEMOLYSIN_CALCIUM"/>
    <property type="match status" value="1"/>
</dbReference>
<comment type="caution">
    <text evidence="3">The sequence shown here is derived from an EMBL/GenBank/DDBJ whole genome shotgun (WGS) entry which is preliminary data.</text>
</comment>
<dbReference type="InterPro" id="IPR018511">
    <property type="entry name" value="Hemolysin-typ_Ca-bd_CS"/>
</dbReference>
<evidence type="ECO:0000313" key="3">
    <source>
        <dbReference type="EMBL" id="NIX77848.1"/>
    </source>
</evidence>
<dbReference type="Gene3D" id="2.150.10.10">
    <property type="entry name" value="Serralysin-like metalloprotease, C-terminal"/>
    <property type="match status" value="2"/>
</dbReference>
<reference evidence="3 4" key="1">
    <citation type="submission" date="2020-03" db="EMBL/GenBank/DDBJ databases">
        <title>The genome sequence of Microvirga sp. c23x22.</title>
        <authorList>
            <person name="Zhang X."/>
        </authorList>
    </citation>
    <scope>NUCLEOTIDE SEQUENCE [LARGE SCALE GENOMIC DNA]</scope>
    <source>
        <strain evidence="4">c23x22</strain>
    </source>
</reference>
<proteinExistence type="predicted"/>
<protein>
    <submittedName>
        <fullName evidence="3">Calcium-binding protein</fullName>
    </submittedName>
</protein>
<comment type="subcellular location">
    <subcellularLocation>
        <location evidence="1">Secreted</location>
    </subcellularLocation>
</comment>
<dbReference type="PANTHER" id="PTHR38340:SF1">
    <property type="entry name" value="S-LAYER PROTEIN"/>
    <property type="match status" value="1"/>
</dbReference>
<keyword evidence="2" id="KW-0964">Secreted</keyword>
<keyword evidence="4" id="KW-1185">Reference proteome</keyword>
<accession>A0ABX0VDW0</accession>
<dbReference type="InterPro" id="IPR011049">
    <property type="entry name" value="Serralysin-like_metalloprot_C"/>
</dbReference>
<dbReference type="InterPro" id="IPR050557">
    <property type="entry name" value="RTX_toxin/Mannuronan_C5-epim"/>
</dbReference>
<dbReference type="Proteomes" id="UP000707352">
    <property type="component" value="Unassembled WGS sequence"/>
</dbReference>
<dbReference type="InterPro" id="IPR001343">
    <property type="entry name" value="Hemolysn_Ca-bd"/>
</dbReference>
<gene>
    <name evidence="3" type="ORF">HB375_14705</name>
</gene>
<dbReference type="PRINTS" id="PR00313">
    <property type="entry name" value="CABNDNGRPT"/>
</dbReference>
<name>A0ABX0VDW0_9HYPH</name>
<evidence type="ECO:0000256" key="2">
    <source>
        <dbReference type="ARBA" id="ARBA00022525"/>
    </source>
</evidence>